<dbReference type="AlphaFoldDB" id="A0AAE0GWT7"/>
<feature type="compositionally biased region" description="Basic and acidic residues" evidence="1">
    <location>
        <begin position="141"/>
        <end position="176"/>
    </location>
</feature>
<keyword evidence="3" id="KW-1185">Reference proteome</keyword>
<dbReference type="EMBL" id="LGRX02001728">
    <property type="protein sequence ID" value="KAK3285643.1"/>
    <property type="molecule type" value="Genomic_DNA"/>
</dbReference>
<sequence>MKAVKGDSSKEAFQKAPKAVRQTSSPAKKTKEWDCSRPTSPSGSDSEDEVVLVEKAKAQGAKEAELSIKLVVQSTNASRPSNDEVVAAVKVAGGVPRLELLIVVELKVDFNQRKAVKLANAEKRRVVKAEALATGRMPVQKTREASRKREGGKRADALAAEERAEAEKAKQPEKASKQATSLR</sequence>
<organism evidence="2 3">
    <name type="scientific">Cymbomonas tetramitiformis</name>
    <dbReference type="NCBI Taxonomy" id="36881"/>
    <lineage>
        <taxon>Eukaryota</taxon>
        <taxon>Viridiplantae</taxon>
        <taxon>Chlorophyta</taxon>
        <taxon>Pyramimonadophyceae</taxon>
        <taxon>Pyramimonadales</taxon>
        <taxon>Pyramimonadaceae</taxon>
        <taxon>Cymbomonas</taxon>
    </lineage>
</organism>
<gene>
    <name evidence="2" type="ORF">CYMTET_6762</name>
</gene>
<dbReference type="Proteomes" id="UP001190700">
    <property type="component" value="Unassembled WGS sequence"/>
</dbReference>
<protein>
    <submittedName>
        <fullName evidence="2">Uncharacterized protein</fullName>
    </submittedName>
</protein>
<evidence type="ECO:0000313" key="2">
    <source>
        <dbReference type="EMBL" id="KAK3285643.1"/>
    </source>
</evidence>
<comment type="caution">
    <text evidence="2">The sequence shown here is derived from an EMBL/GenBank/DDBJ whole genome shotgun (WGS) entry which is preliminary data.</text>
</comment>
<feature type="region of interest" description="Disordered" evidence="1">
    <location>
        <begin position="1"/>
        <end position="50"/>
    </location>
</feature>
<name>A0AAE0GWT7_9CHLO</name>
<evidence type="ECO:0000256" key="1">
    <source>
        <dbReference type="SAM" id="MobiDB-lite"/>
    </source>
</evidence>
<feature type="compositionally biased region" description="Basic and acidic residues" evidence="1">
    <location>
        <begin position="1"/>
        <end position="13"/>
    </location>
</feature>
<reference evidence="2 3" key="1">
    <citation type="journal article" date="2015" name="Genome Biol. Evol.">
        <title>Comparative Genomics of a Bacterivorous Green Alga Reveals Evolutionary Causalities and Consequences of Phago-Mixotrophic Mode of Nutrition.</title>
        <authorList>
            <person name="Burns J.A."/>
            <person name="Paasch A."/>
            <person name="Narechania A."/>
            <person name="Kim E."/>
        </authorList>
    </citation>
    <scope>NUCLEOTIDE SEQUENCE [LARGE SCALE GENOMIC DNA]</scope>
    <source>
        <strain evidence="2 3">PLY_AMNH</strain>
    </source>
</reference>
<feature type="region of interest" description="Disordered" evidence="1">
    <location>
        <begin position="133"/>
        <end position="183"/>
    </location>
</feature>
<proteinExistence type="predicted"/>
<accession>A0AAE0GWT7</accession>
<evidence type="ECO:0000313" key="3">
    <source>
        <dbReference type="Proteomes" id="UP001190700"/>
    </source>
</evidence>